<feature type="region of interest" description="Disordered" evidence="1">
    <location>
        <begin position="1"/>
        <end position="24"/>
    </location>
</feature>
<dbReference type="AlphaFoldDB" id="A0A5N5F0H4"/>
<evidence type="ECO:0000313" key="3">
    <source>
        <dbReference type="Proteomes" id="UP000327157"/>
    </source>
</evidence>
<name>A0A5N5F0H4_9ROSA</name>
<evidence type="ECO:0000313" key="2">
    <source>
        <dbReference type="EMBL" id="KAB2595681.1"/>
    </source>
</evidence>
<comment type="caution">
    <text evidence="2">The sequence shown here is derived from an EMBL/GenBank/DDBJ whole genome shotgun (WGS) entry which is preliminary data.</text>
</comment>
<proteinExistence type="predicted"/>
<reference evidence="2 3" key="3">
    <citation type="submission" date="2019-11" db="EMBL/GenBank/DDBJ databases">
        <title>A de novo genome assembly of a pear dwarfing rootstock.</title>
        <authorList>
            <person name="Wang F."/>
            <person name="Wang J."/>
            <person name="Li S."/>
            <person name="Zhang Y."/>
            <person name="Fang M."/>
            <person name="Ma L."/>
            <person name="Zhao Y."/>
            <person name="Jiang S."/>
        </authorList>
    </citation>
    <scope>NUCLEOTIDE SEQUENCE [LARGE SCALE GENOMIC DNA]</scope>
    <source>
        <strain evidence="2">S2</strain>
        <tissue evidence="2">Leaf</tissue>
    </source>
</reference>
<reference evidence="3" key="2">
    <citation type="submission" date="2019-10" db="EMBL/GenBank/DDBJ databases">
        <title>A de novo genome assembly of a pear dwarfing rootstock.</title>
        <authorList>
            <person name="Wang F."/>
            <person name="Wang J."/>
            <person name="Li S."/>
            <person name="Zhang Y."/>
            <person name="Fang M."/>
            <person name="Ma L."/>
            <person name="Zhao Y."/>
            <person name="Jiang S."/>
        </authorList>
    </citation>
    <scope>NUCLEOTIDE SEQUENCE [LARGE SCALE GENOMIC DNA]</scope>
</reference>
<evidence type="ECO:0000256" key="1">
    <source>
        <dbReference type="SAM" id="MobiDB-lite"/>
    </source>
</evidence>
<protein>
    <submittedName>
        <fullName evidence="2">Uncharacterized protein</fullName>
    </submittedName>
</protein>
<dbReference type="Proteomes" id="UP000327157">
    <property type="component" value="Chromosome 7"/>
</dbReference>
<organism evidence="2 3">
    <name type="scientific">Pyrus ussuriensis x Pyrus communis</name>
    <dbReference type="NCBI Taxonomy" id="2448454"/>
    <lineage>
        <taxon>Eukaryota</taxon>
        <taxon>Viridiplantae</taxon>
        <taxon>Streptophyta</taxon>
        <taxon>Embryophyta</taxon>
        <taxon>Tracheophyta</taxon>
        <taxon>Spermatophyta</taxon>
        <taxon>Magnoliopsida</taxon>
        <taxon>eudicotyledons</taxon>
        <taxon>Gunneridae</taxon>
        <taxon>Pentapetalae</taxon>
        <taxon>rosids</taxon>
        <taxon>fabids</taxon>
        <taxon>Rosales</taxon>
        <taxon>Rosaceae</taxon>
        <taxon>Amygdaloideae</taxon>
        <taxon>Maleae</taxon>
        <taxon>Pyrus</taxon>
    </lineage>
</organism>
<accession>A0A5N5F0H4</accession>
<reference evidence="2 3" key="1">
    <citation type="submission" date="2019-09" db="EMBL/GenBank/DDBJ databases">
        <authorList>
            <person name="Ou C."/>
        </authorList>
    </citation>
    <scope>NUCLEOTIDE SEQUENCE [LARGE SCALE GENOMIC DNA]</scope>
    <source>
        <strain evidence="2">S2</strain>
        <tissue evidence="2">Leaf</tissue>
    </source>
</reference>
<keyword evidence="3" id="KW-1185">Reference proteome</keyword>
<dbReference type="EMBL" id="SMOL01000781">
    <property type="protein sequence ID" value="KAB2595681.1"/>
    <property type="molecule type" value="Genomic_DNA"/>
</dbReference>
<gene>
    <name evidence="2" type="ORF">D8674_031131</name>
</gene>
<sequence length="82" mass="8984">MADSAATPTKGCEGEGSRKAKKNIQGPCRHLKTAKVINATNARIIVGFDERHQATPMTKQRSSLAHDIGHVVRTNCPMRWDS</sequence>